<protein>
    <submittedName>
        <fullName evidence="3">AMP-dependent synthetase</fullName>
    </submittedName>
</protein>
<comment type="caution">
    <text evidence="3">The sequence shown here is derived from an EMBL/GenBank/DDBJ whole genome shotgun (WGS) entry which is preliminary data.</text>
</comment>
<dbReference type="InterPro" id="IPR045851">
    <property type="entry name" value="AMP-bd_C_sf"/>
</dbReference>
<feature type="domain" description="AMP-dependent synthetase/ligase" evidence="1">
    <location>
        <begin position="27"/>
        <end position="397"/>
    </location>
</feature>
<gene>
    <name evidence="3" type="ORF">CEY15_05380</name>
</gene>
<name>A0A2A2WS21_9ACTN</name>
<dbReference type="AlphaFoldDB" id="A0A2A2WS21"/>
<evidence type="ECO:0000259" key="1">
    <source>
        <dbReference type="Pfam" id="PF00501"/>
    </source>
</evidence>
<evidence type="ECO:0000259" key="2">
    <source>
        <dbReference type="Pfam" id="PF13193"/>
    </source>
</evidence>
<dbReference type="Pfam" id="PF00501">
    <property type="entry name" value="AMP-binding"/>
    <property type="match status" value="1"/>
</dbReference>
<dbReference type="SUPFAM" id="SSF56801">
    <property type="entry name" value="Acetyl-CoA synthetase-like"/>
    <property type="match status" value="1"/>
</dbReference>
<dbReference type="EMBL" id="NTGA01000011">
    <property type="protein sequence ID" value="PAY23988.1"/>
    <property type="molecule type" value="Genomic_DNA"/>
</dbReference>
<dbReference type="PANTHER" id="PTHR43767:SF1">
    <property type="entry name" value="NONRIBOSOMAL PEPTIDE SYNTHASE PES1 (EUROFUNG)-RELATED"/>
    <property type="match status" value="1"/>
</dbReference>
<evidence type="ECO:0000313" key="4">
    <source>
        <dbReference type="Proteomes" id="UP000218810"/>
    </source>
</evidence>
<dbReference type="InterPro" id="IPR042099">
    <property type="entry name" value="ANL_N_sf"/>
</dbReference>
<dbReference type="InterPro" id="IPR025110">
    <property type="entry name" value="AMP-bd_C"/>
</dbReference>
<keyword evidence="4" id="KW-1185">Reference proteome</keyword>
<organism evidence="3 4">
    <name type="scientific">Dietzia natronolimnaea</name>
    <dbReference type="NCBI Taxonomy" id="161920"/>
    <lineage>
        <taxon>Bacteria</taxon>
        <taxon>Bacillati</taxon>
        <taxon>Actinomycetota</taxon>
        <taxon>Actinomycetes</taxon>
        <taxon>Mycobacteriales</taxon>
        <taxon>Dietziaceae</taxon>
        <taxon>Dietzia</taxon>
    </lineage>
</organism>
<reference evidence="4" key="1">
    <citation type="submission" date="2017-09" db="EMBL/GenBank/DDBJ databases">
        <authorList>
            <person name="Zhang Y."/>
            <person name="Huang X."/>
            <person name="Liu J."/>
            <person name="Lu L."/>
            <person name="Peng K."/>
        </authorList>
    </citation>
    <scope>NUCLEOTIDE SEQUENCE [LARGE SCALE GENOMIC DNA]</scope>
    <source>
        <strain evidence="4">S-XJ-1</strain>
    </source>
</reference>
<dbReference type="PANTHER" id="PTHR43767">
    <property type="entry name" value="LONG-CHAIN-FATTY-ACID--COA LIGASE"/>
    <property type="match status" value="1"/>
</dbReference>
<sequence>MRLDMTGIDPVDHALARRCSVGDIPTRAAATFSDRIALTDDAGSWSFLELESVSNRFAHGLVAHGIEAEEPVAILSTNCREFVATYFGTAKAGMVSLPINLLSGLDNIAHALTDSGTRILVVHGSLAELVMGAVAAMPGIRTVVVIGGVPDGLTATADGPDLIGWDDLLSGDDSSPDTLIGDRQVVQCLYSSGTTSRPKGVLTSHLAVSMAALGNGAVFGLNWGAEASVTVCPLPLFHTAGLNGVLLSAVTMGATVHLLPGFDPVGYAETVARVRATHLVGLPLMLEALADGADRGLDLSSLRFLLYAMAPMSEEMRRRLDAALPDARMVLASGMSECTPATVMQWPELNPDKSDSWGYPTPIAENRISEPGGSALVPAGEDGEIVYRGPTVMEGYWNNPEANSEAFVGGRLHSGDLGRIDTEGVVWFADRVKDIVKSGGENVSSLHVERVLMDHPHIAEVACVGRPDPRWGELVVVVLVPAEGAPDGDDLKASVMEFGAERLSSSHRPRDVVVVDTIPRTATGKIRKVELRAAT</sequence>
<dbReference type="Pfam" id="PF13193">
    <property type="entry name" value="AMP-binding_C"/>
    <property type="match status" value="1"/>
</dbReference>
<dbReference type="GO" id="GO:0016878">
    <property type="term" value="F:acid-thiol ligase activity"/>
    <property type="evidence" value="ECO:0007669"/>
    <property type="project" value="UniProtKB-ARBA"/>
</dbReference>
<dbReference type="Gene3D" id="3.40.50.12780">
    <property type="entry name" value="N-terminal domain of ligase-like"/>
    <property type="match status" value="1"/>
</dbReference>
<proteinExistence type="predicted"/>
<evidence type="ECO:0000313" key="3">
    <source>
        <dbReference type="EMBL" id="PAY23988.1"/>
    </source>
</evidence>
<dbReference type="Gene3D" id="3.30.300.30">
    <property type="match status" value="1"/>
</dbReference>
<dbReference type="InterPro" id="IPR000873">
    <property type="entry name" value="AMP-dep_synth/lig_dom"/>
</dbReference>
<feature type="domain" description="AMP-binding enzyme C-terminal" evidence="2">
    <location>
        <begin position="448"/>
        <end position="525"/>
    </location>
</feature>
<accession>A0A2A2WS21</accession>
<dbReference type="OrthoDB" id="9803968at2"/>
<dbReference type="Proteomes" id="UP000218810">
    <property type="component" value="Unassembled WGS sequence"/>
</dbReference>
<dbReference type="InterPro" id="IPR050237">
    <property type="entry name" value="ATP-dep_AMP-bd_enzyme"/>
</dbReference>